<dbReference type="InterPro" id="IPR001719">
    <property type="entry name" value="AP_endonuc_2"/>
</dbReference>
<dbReference type="EMBL" id="DTBJ01000015">
    <property type="protein sequence ID" value="HGM58254.1"/>
    <property type="molecule type" value="Genomic_DNA"/>
</dbReference>
<keyword evidence="6" id="KW-0862">Zinc</keyword>
<proteinExistence type="inferred from homology"/>
<organism evidence="9">
    <name type="scientific">Staphylothermus marinus</name>
    <dbReference type="NCBI Taxonomy" id="2280"/>
    <lineage>
        <taxon>Archaea</taxon>
        <taxon>Thermoproteota</taxon>
        <taxon>Thermoprotei</taxon>
        <taxon>Desulfurococcales</taxon>
        <taxon>Desulfurococcaceae</taxon>
        <taxon>Staphylothermus</taxon>
    </lineage>
</organism>
<dbReference type="Pfam" id="PF01261">
    <property type="entry name" value="AP_endonuc_2"/>
    <property type="match status" value="1"/>
</dbReference>
<accession>A0A7C4D6R5</accession>
<evidence type="ECO:0000256" key="6">
    <source>
        <dbReference type="ARBA" id="ARBA00022833"/>
    </source>
</evidence>
<dbReference type="InterPro" id="IPR036237">
    <property type="entry name" value="Xyl_isomerase-like_sf"/>
</dbReference>
<evidence type="ECO:0000256" key="1">
    <source>
        <dbReference type="ARBA" id="ARBA00001947"/>
    </source>
</evidence>
<keyword evidence="5" id="KW-0378">Hydrolase</keyword>
<protein>
    <submittedName>
        <fullName evidence="9">Deoxyribonuclease IV</fullName>
    </submittedName>
</protein>
<dbReference type="SMART" id="SM00518">
    <property type="entry name" value="AP2Ec"/>
    <property type="match status" value="1"/>
</dbReference>
<evidence type="ECO:0000256" key="3">
    <source>
        <dbReference type="ARBA" id="ARBA00022723"/>
    </source>
</evidence>
<dbReference type="Gene3D" id="3.20.20.150">
    <property type="entry name" value="Divalent-metal-dependent TIM barrel enzymes"/>
    <property type="match status" value="1"/>
</dbReference>
<comment type="cofactor">
    <cofactor evidence="1">
        <name>Zn(2+)</name>
        <dbReference type="ChEBI" id="CHEBI:29105"/>
    </cofactor>
</comment>
<name>A0A7C4D6R5_STAMA</name>
<dbReference type="InterPro" id="IPR018246">
    <property type="entry name" value="AP_endonuc_F2_Zn_BS"/>
</dbReference>
<evidence type="ECO:0000256" key="2">
    <source>
        <dbReference type="ARBA" id="ARBA00005340"/>
    </source>
</evidence>
<keyword evidence="4" id="KW-0227">DNA damage</keyword>
<gene>
    <name evidence="9" type="ORF">ENU14_01510</name>
</gene>
<dbReference type="GO" id="GO:0006284">
    <property type="term" value="P:base-excision repair"/>
    <property type="evidence" value="ECO:0007669"/>
    <property type="project" value="TreeGrafter"/>
</dbReference>
<feature type="domain" description="Xylose isomerase-like TIM barrel" evidence="8">
    <location>
        <begin position="27"/>
        <end position="265"/>
    </location>
</feature>
<dbReference type="AlphaFoldDB" id="A0A7C4D6R5"/>
<evidence type="ECO:0000256" key="4">
    <source>
        <dbReference type="ARBA" id="ARBA00022763"/>
    </source>
</evidence>
<keyword evidence="3" id="KW-0479">Metal-binding</keyword>
<sequence length="289" mass="32556">MTRFWFGPAGKPITLKTSDILKAPGFLREIGLNAMEYEAVRGVKISEDKARAFGEEAVKNNILLSLHAPYFINLASIKKSTVEASIKRLIESVQASFWMKSYIVVFHPGYYKDAPSKREAVEWVVKNLKPVVEYIVENKIENVWLGPETTGKTSQIGSVEEVIEISRRLEYVKPVIDWAHLYARHGGEFIKSIDDVLTVLEKLERELGEIAVKPLHSHFSKIEYGKGGEKVHHNLSEREYGPDFNIVCKALCETGVDTVFISESPVLEQDAIIMKNICIETCGAKCIVE</sequence>
<dbReference type="GO" id="GO:0008270">
    <property type="term" value="F:zinc ion binding"/>
    <property type="evidence" value="ECO:0007669"/>
    <property type="project" value="InterPro"/>
</dbReference>
<dbReference type="PANTHER" id="PTHR21445:SF0">
    <property type="entry name" value="APURINIC-APYRIMIDINIC ENDONUCLEASE"/>
    <property type="match status" value="1"/>
</dbReference>
<dbReference type="PROSITE" id="PS00729">
    <property type="entry name" value="AP_NUCLEASE_F2_1"/>
    <property type="match status" value="1"/>
</dbReference>
<keyword evidence="7" id="KW-0234">DNA repair</keyword>
<reference evidence="9" key="1">
    <citation type="journal article" date="2020" name="mSystems">
        <title>Genome- and Community-Level Interaction Insights into Carbon Utilization and Element Cycling Functions of Hydrothermarchaeota in Hydrothermal Sediment.</title>
        <authorList>
            <person name="Zhou Z."/>
            <person name="Liu Y."/>
            <person name="Xu W."/>
            <person name="Pan J."/>
            <person name="Luo Z.H."/>
            <person name="Li M."/>
        </authorList>
    </citation>
    <scope>NUCLEOTIDE SEQUENCE [LARGE SCALE GENOMIC DNA]</scope>
    <source>
        <strain evidence="9">SpSt-642</strain>
    </source>
</reference>
<comment type="similarity">
    <text evidence="2">Belongs to the AP endonuclease 2 family.</text>
</comment>
<dbReference type="SUPFAM" id="SSF51658">
    <property type="entry name" value="Xylose isomerase-like"/>
    <property type="match status" value="1"/>
</dbReference>
<dbReference type="GO" id="GO:0003906">
    <property type="term" value="F:DNA-(apurinic or apyrimidinic site) endonuclease activity"/>
    <property type="evidence" value="ECO:0007669"/>
    <property type="project" value="TreeGrafter"/>
</dbReference>
<dbReference type="GO" id="GO:0003677">
    <property type="term" value="F:DNA binding"/>
    <property type="evidence" value="ECO:0007669"/>
    <property type="project" value="InterPro"/>
</dbReference>
<dbReference type="InterPro" id="IPR013022">
    <property type="entry name" value="Xyl_isomerase-like_TIM-brl"/>
</dbReference>
<evidence type="ECO:0000256" key="7">
    <source>
        <dbReference type="ARBA" id="ARBA00023204"/>
    </source>
</evidence>
<dbReference type="GO" id="GO:0008081">
    <property type="term" value="F:phosphoric diester hydrolase activity"/>
    <property type="evidence" value="ECO:0007669"/>
    <property type="project" value="TreeGrafter"/>
</dbReference>
<dbReference type="PANTHER" id="PTHR21445">
    <property type="entry name" value="ENDONUCLEASE IV ENDODEOXYRIBONUCLEASE IV"/>
    <property type="match status" value="1"/>
</dbReference>
<evidence type="ECO:0000259" key="8">
    <source>
        <dbReference type="Pfam" id="PF01261"/>
    </source>
</evidence>
<evidence type="ECO:0000313" key="9">
    <source>
        <dbReference type="EMBL" id="HGM58254.1"/>
    </source>
</evidence>
<evidence type="ECO:0000256" key="5">
    <source>
        <dbReference type="ARBA" id="ARBA00022801"/>
    </source>
</evidence>
<comment type="caution">
    <text evidence="9">The sequence shown here is derived from an EMBL/GenBank/DDBJ whole genome shotgun (WGS) entry which is preliminary data.</text>
</comment>